<comment type="catalytic activity">
    <reaction evidence="6">
        <text>[GlcNAc-(1-&gt;4)-Mur2Ac(oyl-L-Ala-gamma-D-Glu-L-Lys-D-Ala-D-Ala)](n)-di-trans,octa-cis-undecaprenyl diphosphate + beta-D-GlcNAc-(1-&gt;4)-Mur2Ac(oyl-L-Ala-gamma-D-Glu-L-Lys-D-Ala-D-Ala)-di-trans,octa-cis-undecaprenyl diphosphate = [GlcNAc-(1-&gt;4)-Mur2Ac(oyl-L-Ala-gamma-D-Glu-L-Lys-D-Ala-D-Ala)](n+1)-di-trans,octa-cis-undecaprenyl diphosphate + di-trans,octa-cis-undecaprenyl diphosphate + H(+)</text>
        <dbReference type="Rhea" id="RHEA:23708"/>
        <dbReference type="Rhea" id="RHEA-COMP:9602"/>
        <dbReference type="Rhea" id="RHEA-COMP:9603"/>
        <dbReference type="ChEBI" id="CHEBI:15378"/>
        <dbReference type="ChEBI" id="CHEBI:58405"/>
        <dbReference type="ChEBI" id="CHEBI:60033"/>
        <dbReference type="ChEBI" id="CHEBI:78435"/>
        <dbReference type="EC" id="2.4.99.28"/>
    </reaction>
</comment>
<dbReference type="GO" id="GO:0005886">
    <property type="term" value="C:plasma membrane"/>
    <property type="evidence" value="ECO:0007669"/>
    <property type="project" value="UniProtKB-SubCell"/>
</dbReference>
<evidence type="ECO:0000256" key="1">
    <source>
        <dbReference type="ARBA" id="ARBA00004141"/>
    </source>
</evidence>
<keyword evidence="6" id="KW-0573">Peptidoglycan synthesis</keyword>
<keyword evidence="6" id="KW-0961">Cell wall biogenesis/degradation</keyword>
<gene>
    <name evidence="6" type="primary">mrdB</name>
    <name evidence="6" type="synonym">rodA</name>
    <name evidence="7" type="ORF">phytr_4040</name>
</gene>
<dbReference type="NCBIfam" id="TIGR02210">
    <property type="entry name" value="rodA_shape"/>
    <property type="match status" value="1"/>
</dbReference>
<dbReference type="EMBL" id="CP027845">
    <property type="protein sequence ID" value="AVP87355.1"/>
    <property type="molecule type" value="Genomic_DNA"/>
</dbReference>
<keyword evidence="4 6" id="KW-1133">Transmembrane helix</keyword>
<protein>
    <recommendedName>
        <fullName evidence="6">Peptidoglycan glycosyltransferase MrdB</fullName>
        <shortName evidence="6">PGT</shortName>
        <ecNumber evidence="6">2.4.99.28</ecNumber>
    </recommendedName>
    <alternativeName>
        <fullName evidence="6">Cell elongation protein RodA</fullName>
    </alternativeName>
    <alternativeName>
        <fullName evidence="6">Cell wall polymerase</fullName>
    </alternativeName>
    <alternativeName>
        <fullName evidence="6">Peptidoglycan polymerase</fullName>
        <shortName evidence="6">PG polymerase</shortName>
    </alternativeName>
</protein>
<name>A0A2P1P7Y7_9RICK</name>
<comment type="pathway">
    <text evidence="6">Cell wall biogenesis; peptidoglycan biosynthesis.</text>
</comment>
<dbReference type="InterPro" id="IPR001182">
    <property type="entry name" value="FtsW/RodA"/>
</dbReference>
<dbReference type="GO" id="GO:0051301">
    <property type="term" value="P:cell division"/>
    <property type="evidence" value="ECO:0007669"/>
    <property type="project" value="InterPro"/>
</dbReference>
<comment type="subcellular location">
    <subcellularLocation>
        <location evidence="6">Cell inner membrane</location>
        <topology evidence="6">Multi-pass membrane protein</topology>
    </subcellularLocation>
    <subcellularLocation>
        <location evidence="1">Membrane</location>
        <topology evidence="1">Multi-pass membrane protein</topology>
    </subcellularLocation>
</comment>
<keyword evidence="5 6" id="KW-0472">Membrane</keyword>
<dbReference type="PANTHER" id="PTHR30474:SF1">
    <property type="entry name" value="PEPTIDOGLYCAN GLYCOSYLTRANSFERASE MRDB"/>
    <property type="match status" value="1"/>
</dbReference>
<evidence type="ECO:0000313" key="7">
    <source>
        <dbReference type="EMBL" id="AVP87355.1"/>
    </source>
</evidence>
<dbReference type="GO" id="GO:0008360">
    <property type="term" value="P:regulation of cell shape"/>
    <property type="evidence" value="ECO:0007669"/>
    <property type="project" value="UniProtKB-KW"/>
</dbReference>
<feature type="transmembrane region" description="Helical" evidence="6">
    <location>
        <begin position="66"/>
        <end position="86"/>
    </location>
</feature>
<dbReference type="Proteomes" id="UP000241762">
    <property type="component" value="Chromosome"/>
</dbReference>
<evidence type="ECO:0000256" key="4">
    <source>
        <dbReference type="ARBA" id="ARBA00022989"/>
    </source>
</evidence>
<feature type="transmembrane region" description="Helical" evidence="6">
    <location>
        <begin position="176"/>
        <end position="194"/>
    </location>
</feature>
<evidence type="ECO:0000256" key="6">
    <source>
        <dbReference type="HAMAP-Rule" id="MF_02079"/>
    </source>
</evidence>
<feature type="transmembrane region" description="Helical" evidence="6">
    <location>
        <begin position="152"/>
        <end position="169"/>
    </location>
</feature>
<dbReference type="GO" id="GO:0032153">
    <property type="term" value="C:cell division site"/>
    <property type="evidence" value="ECO:0007669"/>
    <property type="project" value="TreeGrafter"/>
</dbReference>
<keyword evidence="6" id="KW-0997">Cell inner membrane</keyword>
<comment type="function">
    <text evidence="6">Peptidoglycan polymerase that is essential for cell wall elongation.</text>
</comment>
<dbReference type="GO" id="GO:0071555">
    <property type="term" value="P:cell wall organization"/>
    <property type="evidence" value="ECO:0007669"/>
    <property type="project" value="UniProtKB-KW"/>
</dbReference>
<reference evidence="7 8" key="1">
    <citation type="submission" date="2018-03" db="EMBL/GenBank/DDBJ databases">
        <title>A gene transfer event suggests a long-term partnership between eustigmatophyte algae and a novel lineage of endosymbiotic bacteria.</title>
        <authorList>
            <person name="Yurchenko T."/>
            <person name="Sevcikova T."/>
            <person name="Pribyl P."/>
            <person name="El Karkouri K."/>
            <person name="Klimes V."/>
            <person name="Amaral R."/>
            <person name="Zbrankova V."/>
            <person name="Kim E."/>
            <person name="Raoult D."/>
            <person name="Santos L.M.A."/>
            <person name="Elias M."/>
        </authorList>
    </citation>
    <scope>NUCLEOTIDE SEQUENCE [LARGE SCALE GENOMIC DNA]</scope>
    <source>
        <strain evidence="7">CCALA 838</strain>
    </source>
</reference>
<comment type="similarity">
    <text evidence="6">Belongs to the SEDS family. MrdB/RodA subfamily.</text>
</comment>
<dbReference type="HAMAP" id="MF_02079">
    <property type="entry name" value="PGT_RodA"/>
    <property type="match status" value="1"/>
</dbReference>
<keyword evidence="6" id="KW-1003">Cell membrane</keyword>
<organism evidence="7 8">
    <name type="scientific">Candidatus Phycorickettsia trachydisci</name>
    <dbReference type="NCBI Taxonomy" id="2115978"/>
    <lineage>
        <taxon>Bacteria</taxon>
        <taxon>Pseudomonadati</taxon>
        <taxon>Pseudomonadota</taxon>
        <taxon>Alphaproteobacteria</taxon>
        <taxon>Rickettsiales</taxon>
        <taxon>Rickettsiaceae</taxon>
        <taxon>Candidatus Phycorickettsia</taxon>
    </lineage>
</organism>
<dbReference type="OrthoDB" id="9768187at2"/>
<keyword evidence="3 6" id="KW-0133">Cell shape</keyword>
<dbReference type="AlphaFoldDB" id="A0A2P1P7Y7"/>
<dbReference type="Pfam" id="PF01098">
    <property type="entry name" value="FTSW_RODA_SPOVE"/>
    <property type="match status" value="1"/>
</dbReference>
<dbReference type="InterPro" id="IPR011923">
    <property type="entry name" value="RodA/MrdB"/>
</dbReference>
<keyword evidence="2 6" id="KW-0812">Transmembrane</keyword>
<evidence type="ECO:0000256" key="3">
    <source>
        <dbReference type="ARBA" id="ARBA00022960"/>
    </source>
</evidence>
<dbReference type="UniPathway" id="UPA00219"/>
<sequence length="358" mass="39770">MLIRLPQLLTFLIIALSAIGISLLYSAADGVLVRWWYKQLILFCIFIPIAFGISKLRVITLYNFAYPIYFISCLLLIGVEVLGYSAMGATRWLEIARFRFQPSELCKISIILMLARYFHDCRLKEVCEWKHLILPAIGTLFPALLIIKQPDLGTGILVLASAATVFFVSGINVNKVIVTLFFVVISCPIAWNFLHDYQKQRITIFLNPNADPLGSGYNIIQSQIAIGSGGFLGVGFLKGTQTHLDFLPEHQTDFIFALLGEEFGFTGCIIVITIFCLLLACITSASIKCRSVFLKLICQGVASNLFFHFFINIAMVVGLMPVVGIPLPFISYGGSIMASTLISMGLVMNAYENKDSRF</sequence>
<dbReference type="EC" id="2.4.99.28" evidence="6"/>
<feature type="transmembrane region" description="Helical" evidence="6">
    <location>
        <begin position="36"/>
        <end position="54"/>
    </location>
</feature>
<evidence type="ECO:0000256" key="5">
    <source>
        <dbReference type="ARBA" id="ARBA00023136"/>
    </source>
</evidence>
<feature type="transmembrane region" description="Helical" evidence="6">
    <location>
        <begin position="329"/>
        <end position="351"/>
    </location>
</feature>
<evidence type="ECO:0000256" key="2">
    <source>
        <dbReference type="ARBA" id="ARBA00022692"/>
    </source>
</evidence>
<dbReference type="NCBIfam" id="NF037961">
    <property type="entry name" value="RodA_shape"/>
    <property type="match status" value="1"/>
</dbReference>
<keyword evidence="6" id="KW-0328">Glycosyltransferase</keyword>
<proteinExistence type="inferred from homology"/>
<dbReference type="PANTHER" id="PTHR30474">
    <property type="entry name" value="CELL CYCLE PROTEIN"/>
    <property type="match status" value="1"/>
</dbReference>
<dbReference type="KEGG" id="ptc:phytr_4040"/>
<dbReference type="GO" id="GO:0009252">
    <property type="term" value="P:peptidoglycan biosynthetic process"/>
    <property type="evidence" value="ECO:0007669"/>
    <property type="project" value="UniProtKB-UniRule"/>
</dbReference>
<feature type="transmembrane region" description="Helical" evidence="6">
    <location>
        <begin position="305"/>
        <end position="323"/>
    </location>
</feature>
<feature type="transmembrane region" description="Helical" evidence="6">
    <location>
        <begin position="263"/>
        <end position="285"/>
    </location>
</feature>
<accession>A0A2P1P7Y7</accession>
<dbReference type="RefSeq" id="WP_106874221.1">
    <property type="nucleotide sequence ID" value="NZ_CP027845.1"/>
</dbReference>
<keyword evidence="6" id="KW-0808">Transferase</keyword>
<dbReference type="GO" id="GO:0008955">
    <property type="term" value="F:peptidoglycan glycosyltransferase activity"/>
    <property type="evidence" value="ECO:0007669"/>
    <property type="project" value="UniProtKB-UniRule"/>
</dbReference>
<dbReference type="GO" id="GO:0015648">
    <property type="term" value="F:lipid-linked peptidoglycan transporter activity"/>
    <property type="evidence" value="ECO:0007669"/>
    <property type="project" value="TreeGrafter"/>
</dbReference>
<evidence type="ECO:0000313" key="8">
    <source>
        <dbReference type="Proteomes" id="UP000241762"/>
    </source>
</evidence>
<keyword evidence="8" id="KW-1185">Reference proteome</keyword>